<dbReference type="SMART" id="SM00448">
    <property type="entry name" value="REC"/>
    <property type="match status" value="1"/>
</dbReference>
<comment type="caution">
    <text evidence="4">The sequence shown here is derived from an EMBL/GenBank/DDBJ whole genome shotgun (WGS) entry which is preliminary data.</text>
</comment>
<protein>
    <submittedName>
        <fullName evidence="4">LytTR family transcriptional regulator DNA-binding domain-containing protein</fullName>
    </submittedName>
</protein>
<dbReference type="Gene3D" id="2.20.25.10">
    <property type="match status" value="1"/>
</dbReference>
<dbReference type="PROSITE" id="PS50110">
    <property type="entry name" value="RESPONSE_REGULATORY"/>
    <property type="match status" value="1"/>
</dbReference>
<dbReference type="PANTHER" id="PTHR37299:SF1">
    <property type="entry name" value="STAGE 0 SPORULATION PROTEIN A HOMOLOG"/>
    <property type="match status" value="1"/>
</dbReference>
<keyword evidence="1" id="KW-0597">Phosphoprotein</keyword>
<dbReference type="PANTHER" id="PTHR37299">
    <property type="entry name" value="TRANSCRIPTIONAL REGULATOR-RELATED"/>
    <property type="match status" value="1"/>
</dbReference>
<dbReference type="InterPro" id="IPR007492">
    <property type="entry name" value="LytTR_DNA-bd_dom"/>
</dbReference>
<dbReference type="EMBL" id="BAAADA010000204">
    <property type="protein sequence ID" value="GAA0494895.1"/>
    <property type="molecule type" value="Genomic_DNA"/>
</dbReference>
<dbReference type="GO" id="GO:0003677">
    <property type="term" value="F:DNA binding"/>
    <property type="evidence" value="ECO:0007669"/>
    <property type="project" value="UniProtKB-KW"/>
</dbReference>
<dbReference type="Gene3D" id="3.40.50.2300">
    <property type="match status" value="1"/>
</dbReference>
<dbReference type="PROSITE" id="PS50930">
    <property type="entry name" value="HTH_LYTTR"/>
    <property type="match status" value="1"/>
</dbReference>
<dbReference type="Gene3D" id="2.40.50.40">
    <property type="match status" value="1"/>
</dbReference>
<feature type="domain" description="Response regulatory" evidence="2">
    <location>
        <begin position="2"/>
        <end position="116"/>
    </location>
</feature>
<dbReference type="Pfam" id="PF00072">
    <property type="entry name" value="Response_reg"/>
    <property type="match status" value="1"/>
</dbReference>
<organism evidence="4 5">
    <name type="scientific">Alkalibacterium indicireducens</name>
    <dbReference type="NCBI Taxonomy" id="398758"/>
    <lineage>
        <taxon>Bacteria</taxon>
        <taxon>Bacillati</taxon>
        <taxon>Bacillota</taxon>
        <taxon>Bacilli</taxon>
        <taxon>Lactobacillales</taxon>
        <taxon>Carnobacteriaceae</taxon>
        <taxon>Alkalibacterium</taxon>
    </lineage>
</organism>
<sequence>MNILIVEDEYLARAELNHLLKQDSRVAHVEEADSIQDAMKIMLTQSIDITYLDIHLTDESGMELADLINEIPDPPVIIFATAYDQYALKAFEKNARDYILKPFEEKRVRASLDKAIKESESSSAKEQISKPAPDAVPVQTEDKIYMVKMSSLVMVEAMQGKVIVHEDNNQHESKGTLQFWEEKLPEETFMRVHRSYIINLDKIQAIEPWFNNTYQVTLETGIKVPVSRSYIQVFRDKVNI</sequence>
<dbReference type="SUPFAM" id="SSF52172">
    <property type="entry name" value="CheY-like"/>
    <property type="match status" value="1"/>
</dbReference>
<keyword evidence="5" id="KW-1185">Reference proteome</keyword>
<evidence type="ECO:0000259" key="3">
    <source>
        <dbReference type="PROSITE" id="PS50930"/>
    </source>
</evidence>
<evidence type="ECO:0000256" key="1">
    <source>
        <dbReference type="PROSITE-ProRule" id="PRU00169"/>
    </source>
</evidence>
<feature type="modified residue" description="4-aspartylphosphate" evidence="1">
    <location>
        <position position="53"/>
    </location>
</feature>
<evidence type="ECO:0000313" key="5">
    <source>
        <dbReference type="Proteomes" id="UP001410648"/>
    </source>
</evidence>
<evidence type="ECO:0000259" key="2">
    <source>
        <dbReference type="PROSITE" id="PS50110"/>
    </source>
</evidence>
<accession>A0ABN1BDA8</accession>
<dbReference type="RefSeq" id="WP_346025527.1">
    <property type="nucleotide sequence ID" value="NZ_BAAADA010000204.1"/>
</dbReference>
<dbReference type="InterPro" id="IPR046947">
    <property type="entry name" value="LytR-like"/>
</dbReference>
<dbReference type="InterPro" id="IPR011006">
    <property type="entry name" value="CheY-like_superfamily"/>
</dbReference>
<reference evidence="4 5" key="1">
    <citation type="journal article" date="2019" name="Int. J. Syst. Evol. Microbiol.">
        <title>The Global Catalogue of Microorganisms (GCM) 10K type strain sequencing project: providing services to taxonomists for standard genome sequencing and annotation.</title>
        <authorList>
            <consortium name="The Broad Institute Genomics Platform"/>
            <consortium name="The Broad Institute Genome Sequencing Center for Infectious Disease"/>
            <person name="Wu L."/>
            <person name="Ma J."/>
        </authorList>
    </citation>
    <scope>NUCLEOTIDE SEQUENCE [LARGE SCALE GENOMIC DNA]</scope>
    <source>
        <strain evidence="4 5">JCM 14232</strain>
    </source>
</reference>
<dbReference type="SMART" id="SM00850">
    <property type="entry name" value="LytTR"/>
    <property type="match status" value="1"/>
</dbReference>
<dbReference type="Proteomes" id="UP001410648">
    <property type="component" value="Unassembled WGS sequence"/>
</dbReference>
<proteinExistence type="predicted"/>
<keyword evidence="4" id="KW-0238">DNA-binding</keyword>
<evidence type="ECO:0000313" key="4">
    <source>
        <dbReference type="EMBL" id="GAA0494895.1"/>
    </source>
</evidence>
<name>A0ABN1BDA8_9LACT</name>
<gene>
    <name evidence="4" type="ORF">GCM10008936_21910</name>
</gene>
<dbReference type="InterPro" id="IPR001789">
    <property type="entry name" value="Sig_transdc_resp-reg_receiver"/>
</dbReference>
<feature type="domain" description="HTH LytTR-type" evidence="3">
    <location>
        <begin position="136"/>
        <end position="240"/>
    </location>
</feature>
<dbReference type="Pfam" id="PF04397">
    <property type="entry name" value="LytTR"/>
    <property type="match status" value="1"/>
</dbReference>